<evidence type="ECO:0000256" key="1">
    <source>
        <dbReference type="SAM" id="MobiDB-lite"/>
    </source>
</evidence>
<evidence type="ECO:0000313" key="3">
    <source>
        <dbReference type="Proteomes" id="UP001152759"/>
    </source>
</evidence>
<organism evidence="2 3">
    <name type="scientific">Bemisia tabaci</name>
    <name type="common">Sweetpotato whitefly</name>
    <name type="synonym">Aleurodes tabaci</name>
    <dbReference type="NCBI Taxonomy" id="7038"/>
    <lineage>
        <taxon>Eukaryota</taxon>
        <taxon>Metazoa</taxon>
        <taxon>Ecdysozoa</taxon>
        <taxon>Arthropoda</taxon>
        <taxon>Hexapoda</taxon>
        <taxon>Insecta</taxon>
        <taxon>Pterygota</taxon>
        <taxon>Neoptera</taxon>
        <taxon>Paraneoptera</taxon>
        <taxon>Hemiptera</taxon>
        <taxon>Sternorrhyncha</taxon>
        <taxon>Aleyrodoidea</taxon>
        <taxon>Aleyrodidae</taxon>
        <taxon>Aleyrodinae</taxon>
        <taxon>Bemisia</taxon>
    </lineage>
</organism>
<sequence>MDGHANAGRGEPGGIRHRRYPRHCPPGQILERVSMAPRSHIEVLPPSVREWLDRALTERNFSGYRELETLLRDKGYSIGRAQISRYGQKVQRRFAAIREATEMARVITEGAEDDQDKRSEAIIATIQADILTALIDVREASDDEMEPAERASLLAKVGKSIATLTRSSVSLKRYQAEVRDKIAAQLDALEQEVKNNDGHVSLETVQRVRQQIYGIIQ</sequence>
<dbReference type="AlphaFoldDB" id="A0A9P0AKX9"/>
<proteinExistence type="predicted"/>
<evidence type="ECO:0000313" key="2">
    <source>
        <dbReference type="EMBL" id="CAH0393784.1"/>
    </source>
</evidence>
<keyword evidence="3" id="KW-1185">Reference proteome</keyword>
<evidence type="ECO:0008006" key="4">
    <source>
        <dbReference type="Google" id="ProtNLM"/>
    </source>
</evidence>
<feature type="region of interest" description="Disordered" evidence="1">
    <location>
        <begin position="1"/>
        <end position="22"/>
    </location>
</feature>
<protein>
    <recommendedName>
        <fullName evidence="4">DUF3486 family protein</fullName>
    </recommendedName>
</protein>
<dbReference type="Proteomes" id="UP001152759">
    <property type="component" value="Chromosome 7"/>
</dbReference>
<dbReference type="InterPro" id="IPR021874">
    <property type="entry name" value="Phage_Mu_Gp27"/>
</dbReference>
<dbReference type="EMBL" id="OU963868">
    <property type="protein sequence ID" value="CAH0393784.1"/>
    <property type="molecule type" value="Genomic_DNA"/>
</dbReference>
<gene>
    <name evidence="2" type="ORF">BEMITA_LOCUS12146</name>
</gene>
<name>A0A9P0AKX9_BEMTA</name>
<reference evidence="2" key="1">
    <citation type="submission" date="2021-12" db="EMBL/GenBank/DDBJ databases">
        <authorList>
            <person name="King R."/>
        </authorList>
    </citation>
    <scope>NUCLEOTIDE SEQUENCE</scope>
</reference>
<dbReference type="Pfam" id="PF11985">
    <property type="entry name" value="Phage_Mu_Gp27"/>
    <property type="match status" value="1"/>
</dbReference>
<accession>A0A9P0AKX9</accession>